<keyword evidence="5" id="KW-1185">Reference proteome</keyword>
<dbReference type="OrthoDB" id="6399952at2"/>
<dbReference type="STRING" id="197479.BFW38_05525"/>
<proteinExistence type="predicted"/>
<dbReference type="Gene3D" id="3.60.40.10">
    <property type="entry name" value="PPM-type phosphatase domain"/>
    <property type="match status" value="1"/>
</dbReference>
<evidence type="ECO:0000256" key="2">
    <source>
        <dbReference type="SAM" id="Coils"/>
    </source>
</evidence>
<comment type="caution">
    <text evidence="4">The sequence shown here is derived from an EMBL/GenBank/DDBJ whole genome shotgun (WGS) entry which is preliminary data.</text>
</comment>
<dbReference type="Gene3D" id="1.20.5.390">
    <property type="entry name" value="L1 transposable element, trimerization domain"/>
    <property type="match status" value="1"/>
</dbReference>
<keyword evidence="1" id="KW-0378">Hydrolase</keyword>
<evidence type="ECO:0000259" key="3">
    <source>
        <dbReference type="SMART" id="SM00331"/>
    </source>
</evidence>
<dbReference type="InterPro" id="IPR001932">
    <property type="entry name" value="PPM-type_phosphatase-like_dom"/>
</dbReference>
<dbReference type="SMART" id="SM00331">
    <property type="entry name" value="PP2C_SIG"/>
    <property type="match status" value="1"/>
</dbReference>
<dbReference type="GO" id="GO:0016791">
    <property type="term" value="F:phosphatase activity"/>
    <property type="evidence" value="ECO:0007669"/>
    <property type="project" value="TreeGrafter"/>
</dbReference>
<evidence type="ECO:0000313" key="5">
    <source>
        <dbReference type="Proteomes" id="UP000094291"/>
    </source>
</evidence>
<dbReference type="InterPro" id="IPR052016">
    <property type="entry name" value="Bact_Sigma-Reg"/>
</dbReference>
<evidence type="ECO:0000313" key="4">
    <source>
        <dbReference type="EMBL" id="ODC03088.1"/>
    </source>
</evidence>
<dbReference type="RefSeq" id="WP_068997483.1">
    <property type="nucleotide sequence ID" value="NZ_MDTQ01000001.1"/>
</dbReference>
<organism evidence="4 5">
    <name type="scientific">Terasakiispira papahanaumokuakeensis</name>
    <dbReference type="NCBI Taxonomy" id="197479"/>
    <lineage>
        <taxon>Bacteria</taxon>
        <taxon>Pseudomonadati</taxon>
        <taxon>Pseudomonadota</taxon>
        <taxon>Gammaproteobacteria</taxon>
        <taxon>Oceanospirillales</taxon>
        <taxon>Terasakiispira</taxon>
    </lineage>
</organism>
<feature type="domain" description="PPM-type phosphatase" evidence="3">
    <location>
        <begin position="166"/>
        <end position="375"/>
    </location>
</feature>
<dbReference type="PANTHER" id="PTHR43156:SF2">
    <property type="entry name" value="STAGE II SPORULATION PROTEIN E"/>
    <property type="match status" value="1"/>
</dbReference>
<gene>
    <name evidence="4" type="ORF">BFW38_05525</name>
</gene>
<dbReference type="SUPFAM" id="SSF52172">
    <property type="entry name" value="CheY-like"/>
    <property type="match status" value="1"/>
</dbReference>
<dbReference type="EMBL" id="MDTQ01000001">
    <property type="protein sequence ID" value="ODC03088.1"/>
    <property type="molecule type" value="Genomic_DNA"/>
</dbReference>
<sequence length="376" mass="42029">MSDQSAASVILLLDDVHPGRAAIAERLAREGYRLLCSAEVPDPLPQTELILCHTRSLNCPDHWQQLVNHAPVIVLTEKRDQEQALIALSAGVSDYLQDPEGSLDLLASLVRRTIEHARLERERASYQHKLEQTNVELQASLKTLQQDQEAGRLVQRQLMPVHPWTLNDLCFDYWSQPMLYLSGDFVDYWSPYPDVVWFYLADVAGHGASSAFVTILLKHLLNRYSLDKEITPACMLGRVNQELITAGLDKHLTIVLCRLNPLTRTLTYSVGAHLPAPIMVVNGQAKSLIGAGMPVGLFPEAHHEDYTCAFPEHAQLCLASDGVLEMIPGDGLDVRQATWLDWVARCEGRIDQLADRLQSAARKWPDDVTLMMLNGC</sequence>
<reference evidence="4 5" key="1">
    <citation type="submission" date="2016-08" db="EMBL/GenBank/DDBJ databases">
        <authorList>
            <person name="Seilhamer J.J."/>
        </authorList>
    </citation>
    <scope>NUCLEOTIDE SEQUENCE [LARGE SCALE GENOMIC DNA]</scope>
    <source>
        <strain evidence="4 5">PH27A</strain>
    </source>
</reference>
<dbReference type="InterPro" id="IPR036457">
    <property type="entry name" value="PPM-type-like_dom_sf"/>
</dbReference>
<dbReference type="Proteomes" id="UP000094291">
    <property type="component" value="Unassembled WGS sequence"/>
</dbReference>
<dbReference type="Pfam" id="PF07228">
    <property type="entry name" value="SpoIIE"/>
    <property type="match status" value="1"/>
</dbReference>
<accession>A0A1E2V7U7</accession>
<dbReference type="PANTHER" id="PTHR43156">
    <property type="entry name" value="STAGE II SPORULATION PROTEIN E-RELATED"/>
    <property type="match status" value="1"/>
</dbReference>
<dbReference type="AlphaFoldDB" id="A0A1E2V7U7"/>
<dbReference type="InterPro" id="IPR011006">
    <property type="entry name" value="CheY-like_superfamily"/>
</dbReference>
<feature type="coiled-coil region" evidence="2">
    <location>
        <begin position="116"/>
        <end position="147"/>
    </location>
</feature>
<evidence type="ECO:0000256" key="1">
    <source>
        <dbReference type="ARBA" id="ARBA00022801"/>
    </source>
</evidence>
<keyword evidence="2" id="KW-0175">Coiled coil</keyword>
<name>A0A1E2V7U7_9GAMM</name>
<protein>
    <recommendedName>
        <fullName evidence="3">PPM-type phosphatase domain-containing protein</fullName>
    </recommendedName>
</protein>